<comment type="function">
    <text evidence="11 12">Catalyzes the reversible conversion of 2-phosphoglycerate (2-PG) into phosphoenolpyruvate (PEP). It is essential for the degradation of carbohydrates via glycolysis.</text>
</comment>
<dbReference type="Proteomes" id="UP000001399">
    <property type="component" value="Chromosome"/>
</dbReference>
<dbReference type="Gene3D" id="3.30.390.10">
    <property type="entry name" value="Enolase-like, N-terminal domain"/>
    <property type="match status" value="1"/>
</dbReference>
<dbReference type="CDD" id="cd03313">
    <property type="entry name" value="enolase"/>
    <property type="match status" value="1"/>
</dbReference>
<keyword evidence="8 12" id="KW-0460">Magnesium</keyword>
<evidence type="ECO:0000256" key="13">
    <source>
        <dbReference type="PIRSR" id="PIRSR001400-1"/>
    </source>
</evidence>
<comment type="cofactor">
    <cofactor evidence="12">
        <name>Mg(2+)</name>
        <dbReference type="ChEBI" id="CHEBI:18420"/>
    </cofactor>
    <text evidence="12">Binds a second Mg(2+) ion via substrate during catalysis.</text>
</comment>
<evidence type="ECO:0000256" key="11">
    <source>
        <dbReference type="ARBA" id="ARBA00045763"/>
    </source>
</evidence>
<dbReference type="Pfam" id="PF03952">
    <property type="entry name" value="Enolase_N"/>
    <property type="match status" value="1"/>
</dbReference>
<dbReference type="GO" id="GO:0000015">
    <property type="term" value="C:phosphopyruvate hydratase complex"/>
    <property type="evidence" value="ECO:0007669"/>
    <property type="project" value="InterPro"/>
</dbReference>
<evidence type="ECO:0000256" key="14">
    <source>
        <dbReference type="PIRSR" id="PIRSR001400-2"/>
    </source>
</evidence>
<evidence type="ECO:0000256" key="8">
    <source>
        <dbReference type="ARBA" id="ARBA00022842"/>
    </source>
</evidence>
<dbReference type="SUPFAM" id="SSF54826">
    <property type="entry name" value="Enolase N-terminal domain-like"/>
    <property type="match status" value="1"/>
</dbReference>
<gene>
    <name evidence="12" type="primary">eno</name>
    <name evidence="18" type="ordered locus">Rvan_1109</name>
</gene>
<evidence type="ECO:0000256" key="12">
    <source>
        <dbReference type="HAMAP-Rule" id="MF_00318"/>
    </source>
</evidence>
<dbReference type="PIRSF" id="PIRSF001400">
    <property type="entry name" value="Enolase"/>
    <property type="match status" value="1"/>
</dbReference>
<feature type="binding site" evidence="12">
    <location>
        <position position="386"/>
    </location>
    <ligand>
        <name>(2R)-2-phosphoglycerate</name>
        <dbReference type="ChEBI" id="CHEBI:58289"/>
    </ligand>
</feature>
<dbReference type="Pfam" id="PF00113">
    <property type="entry name" value="Enolase_C"/>
    <property type="match status" value="1"/>
</dbReference>
<dbReference type="KEGG" id="rva:Rvan_1109"/>
<evidence type="ECO:0000313" key="19">
    <source>
        <dbReference type="Proteomes" id="UP000001399"/>
    </source>
</evidence>
<dbReference type="HOGENOM" id="CLU_031223_2_1_5"/>
<feature type="binding site" evidence="12 15">
    <location>
        <position position="305"/>
    </location>
    <ligand>
        <name>Mg(2+)</name>
        <dbReference type="ChEBI" id="CHEBI:18420"/>
    </ligand>
</feature>
<organism evidence="18 19">
    <name type="scientific">Rhodomicrobium vannielii (strain ATCC 17100 / DSM 162 / LMG 4299 / NCIMB 10020 / ATH 3.1.1)</name>
    <dbReference type="NCBI Taxonomy" id="648757"/>
    <lineage>
        <taxon>Bacteria</taxon>
        <taxon>Pseudomonadati</taxon>
        <taxon>Pseudomonadota</taxon>
        <taxon>Alphaproteobacteria</taxon>
        <taxon>Hyphomicrobiales</taxon>
        <taxon>Hyphomicrobiaceae</taxon>
        <taxon>Rhodomicrobium</taxon>
    </lineage>
</organism>
<dbReference type="SMART" id="SM01193">
    <property type="entry name" value="Enolase_N"/>
    <property type="match status" value="1"/>
</dbReference>
<dbReference type="InterPro" id="IPR029017">
    <property type="entry name" value="Enolase-like_N"/>
</dbReference>
<dbReference type="NCBIfam" id="TIGR01060">
    <property type="entry name" value="eno"/>
    <property type="match status" value="1"/>
</dbReference>
<feature type="binding site" evidence="14">
    <location>
        <position position="332"/>
    </location>
    <ligand>
        <name>substrate</name>
    </ligand>
</feature>
<feature type="domain" description="Enolase N-terminal" evidence="17">
    <location>
        <begin position="25"/>
        <end position="154"/>
    </location>
</feature>
<dbReference type="SUPFAM" id="SSF51604">
    <property type="entry name" value="Enolase C-terminal domain-like"/>
    <property type="match status" value="1"/>
</dbReference>
<accession>E3I3N3</accession>
<dbReference type="InterPro" id="IPR036849">
    <property type="entry name" value="Enolase-like_C_sf"/>
</dbReference>
<feature type="binding site" evidence="12">
    <location>
        <position position="357"/>
    </location>
    <ligand>
        <name>(2R)-2-phosphoglycerate</name>
        <dbReference type="ChEBI" id="CHEBI:58289"/>
    </ligand>
</feature>
<dbReference type="SFLD" id="SFLDG00178">
    <property type="entry name" value="enolase"/>
    <property type="match status" value="1"/>
</dbReference>
<dbReference type="AlphaFoldDB" id="E3I3N3"/>
<feature type="binding site" evidence="12">
    <location>
        <position position="183"/>
    </location>
    <ligand>
        <name>(2R)-2-phosphoglycerate</name>
        <dbReference type="ChEBI" id="CHEBI:58289"/>
    </ligand>
</feature>
<evidence type="ECO:0000259" key="16">
    <source>
        <dbReference type="SMART" id="SM01192"/>
    </source>
</evidence>
<dbReference type="InterPro" id="IPR020809">
    <property type="entry name" value="Enolase_CS"/>
</dbReference>
<keyword evidence="9 12" id="KW-0324">Glycolysis</keyword>
<comment type="cofactor">
    <cofactor evidence="15">
        <name>Mg(2+)</name>
        <dbReference type="ChEBI" id="CHEBI:18420"/>
    </cofactor>
    <text evidence="15">Mg(2+) is required for catalysis and for stabilizing the dimer.</text>
</comment>
<dbReference type="STRING" id="648757.Rvan_1109"/>
<evidence type="ECO:0000256" key="7">
    <source>
        <dbReference type="ARBA" id="ARBA00022723"/>
    </source>
</evidence>
<feature type="binding site" evidence="12 15">
    <location>
        <position position="332"/>
    </location>
    <ligand>
        <name>Mg(2+)</name>
        <dbReference type="ChEBI" id="CHEBI:18420"/>
    </ligand>
</feature>
<dbReference type="SMART" id="SM01192">
    <property type="entry name" value="Enolase_C"/>
    <property type="match status" value="1"/>
</dbReference>
<feature type="binding site" evidence="12">
    <location>
        <position position="387"/>
    </location>
    <ligand>
        <name>(2R)-2-phosphoglycerate</name>
        <dbReference type="ChEBI" id="CHEBI:58289"/>
    </ligand>
</feature>
<proteinExistence type="inferred from homology"/>
<evidence type="ECO:0000256" key="10">
    <source>
        <dbReference type="ARBA" id="ARBA00023239"/>
    </source>
</evidence>
<dbReference type="GO" id="GO:0005576">
    <property type="term" value="C:extracellular region"/>
    <property type="evidence" value="ECO:0007669"/>
    <property type="project" value="UniProtKB-SubCell"/>
</dbReference>
<reference evidence="19" key="1">
    <citation type="journal article" date="2011" name="J. Bacteriol.">
        <title>Genome sequences of eight morphologically diverse alphaproteobacteria.</title>
        <authorList>
            <consortium name="US DOE Joint Genome Institute"/>
            <person name="Brown P.J."/>
            <person name="Kysela D.T."/>
            <person name="Buechlein A."/>
            <person name="Hemmerich C."/>
            <person name="Brun Y.V."/>
        </authorList>
    </citation>
    <scope>NUCLEOTIDE SEQUENCE [LARGE SCALE GENOMIC DNA]</scope>
    <source>
        <strain evidence="19">ATCC 17100 / ATH 3.1.1 / DSM 162 / LMG 4299</strain>
    </source>
</reference>
<evidence type="ECO:0000259" key="17">
    <source>
        <dbReference type="SMART" id="SM01193"/>
    </source>
</evidence>
<feature type="active site" description="Proton acceptor" evidence="12 13">
    <location>
        <position position="357"/>
    </location>
</feature>
<feature type="binding site" evidence="14">
    <location>
        <position position="408"/>
    </location>
    <ligand>
        <name>substrate</name>
    </ligand>
</feature>
<feature type="binding site" evidence="14">
    <location>
        <position position="305"/>
    </location>
    <ligand>
        <name>substrate</name>
    </ligand>
</feature>
<feature type="active site" description="Proton donor" evidence="12 13">
    <location>
        <position position="225"/>
    </location>
</feature>
<dbReference type="PANTHER" id="PTHR11902:SF1">
    <property type="entry name" value="ENOLASE"/>
    <property type="match status" value="1"/>
</dbReference>
<evidence type="ECO:0000313" key="18">
    <source>
        <dbReference type="EMBL" id="ADP70380.1"/>
    </source>
</evidence>
<feature type="binding site" evidence="14">
    <location>
        <position position="175"/>
    </location>
    <ligand>
        <name>substrate</name>
    </ligand>
</feature>
<keyword evidence="5 12" id="KW-0963">Cytoplasm</keyword>
<feature type="domain" description="Enolase C-terminal TIM barrel" evidence="16">
    <location>
        <begin position="159"/>
        <end position="445"/>
    </location>
</feature>
<dbReference type="InterPro" id="IPR020810">
    <property type="entry name" value="Enolase_C"/>
</dbReference>
<feature type="binding site" evidence="14">
    <location>
        <position position="184"/>
    </location>
    <ligand>
        <name>substrate</name>
    </ligand>
</feature>
<dbReference type="GO" id="GO:0000287">
    <property type="term" value="F:magnesium ion binding"/>
    <property type="evidence" value="ECO:0007669"/>
    <property type="project" value="UniProtKB-UniRule"/>
</dbReference>
<dbReference type="EMBL" id="CP002292">
    <property type="protein sequence ID" value="ADP70380.1"/>
    <property type="molecule type" value="Genomic_DNA"/>
</dbReference>
<feature type="binding site" evidence="12 15">
    <location>
        <position position="262"/>
    </location>
    <ligand>
        <name>Mg(2+)</name>
        <dbReference type="ChEBI" id="CHEBI:18420"/>
    </ligand>
</feature>
<dbReference type="HAMAP" id="MF_00318">
    <property type="entry name" value="Enolase"/>
    <property type="match status" value="1"/>
</dbReference>
<dbReference type="SFLD" id="SFLDF00002">
    <property type="entry name" value="enolase"/>
    <property type="match status" value="1"/>
</dbReference>
<dbReference type="InterPro" id="IPR020811">
    <property type="entry name" value="Enolase_N"/>
</dbReference>
<evidence type="ECO:0000256" key="9">
    <source>
        <dbReference type="ARBA" id="ARBA00023152"/>
    </source>
</evidence>
<feature type="binding site" evidence="14">
    <location>
        <begin position="384"/>
        <end position="387"/>
    </location>
    <ligand>
        <name>substrate</name>
    </ligand>
</feature>
<name>E3I3N3_RHOVT</name>
<comment type="similarity">
    <text evidence="2 12">Belongs to the enolase family.</text>
</comment>
<keyword evidence="6 12" id="KW-0964">Secreted</keyword>
<feature type="binding site" evidence="12">
    <location>
        <position position="408"/>
    </location>
    <ligand>
        <name>(2R)-2-phosphoglycerate</name>
        <dbReference type="ChEBI" id="CHEBI:58289"/>
    </ligand>
</feature>
<evidence type="ECO:0000256" key="1">
    <source>
        <dbReference type="ARBA" id="ARBA00005031"/>
    </source>
</evidence>
<evidence type="ECO:0000256" key="4">
    <source>
        <dbReference type="ARBA" id="ARBA00017068"/>
    </source>
</evidence>
<keyword evidence="7 12" id="KW-0479">Metal-binding</keyword>
<dbReference type="EC" id="4.2.1.11" evidence="3 12"/>
<dbReference type="GO" id="GO:0004634">
    <property type="term" value="F:phosphopyruvate hydratase activity"/>
    <property type="evidence" value="ECO:0007669"/>
    <property type="project" value="UniProtKB-UniRule"/>
</dbReference>
<comment type="catalytic activity">
    <reaction evidence="12">
        <text>(2R)-2-phosphoglycerate = phosphoenolpyruvate + H2O</text>
        <dbReference type="Rhea" id="RHEA:10164"/>
        <dbReference type="ChEBI" id="CHEBI:15377"/>
        <dbReference type="ChEBI" id="CHEBI:58289"/>
        <dbReference type="ChEBI" id="CHEBI:58702"/>
        <dbReference type="EC" id="4.2.1.11"/>
    </reaction>
</comment>
<evidence type="ECO:0000256" key="3">
    <source>
        <dbReference type="ARBA" id="ARBA00012058"/>
    </source>
</evidence>
<dbReference type="PRINTS" id="PR00148">
    <property type="entry name" value="ENOLASE"/>
</dbReference>
<dbReference type="PANTHER" id="PTHR11902">
    <property type="entry name" value="ENOLASE"/>
    <property type="match status" value="1"/>
</dbReference>
<dbReference type="PROSITE" id="PS00164">
    <property type="entry name" value="ENOLASE"/>
    <property type="match status" value="1"/>
</dbReference>
<keyword evidence="10 12" id="KW-0456">Lyase</keyword>
<dbReference type="UniPathway" id="UPA00109">
    <property type="reaction ID" value="UER00187"/>
</dbReference>
<evidence type="ECO:0000256" key="5">
    <source>
        <dbReference type="ARBA" id="ARBA00022490"/>
    </source>
</evidence>
<comment type="subcellular location">
    <subcellularLocation>
        <location evidence="12">Cytoplasm</location>
    </subcellularLocation>
    <subcellularLocation>
        <location evidence="12">Secreted</location>
    </subcellularLocation>
    <subcellularLocation>
        <location evidence="12">Cell surface</location>
    </subcellularLocation>
    <text evidence="12">Fractions of enolase are present in both the cytoplasm and on the cell surface.</text>
</comment>
<dbReference type="Gene3D" id="3.20.20.120">
    <property type="entry name" value="Enolase-like C-terminal domain"/>
    <property type="match status" value="1"/>
</dbReference>
<keyword evidence="19" id="KW-1185">Reference proteome</keyword>
<dbReference type="GO" id="GO:0006096">
    <property type="term" value="P:glycolytic process"/>
    <property type="evidence" value="ECO:0007669"/>
    <property type="project" value="UniProtKB-UniRule"/>
</dbReference>
<dbReference type="SFLD" id="SFLDS00001">
    <property type="entry name" value="Enolase"/>
    <property type="match status" value="1"/>
</dbReference>
<dbReference type="GO" id="GO:0009986">
    <property type="term" value="C:cell surface"/>
    <property type="evidence" value="ECO:0007669"/>
    <property type="project" value="UniProtKB-SubCell"/>
</dbReference>
<evidence type="ECO:0000256" key="6">
    <source>
        <dbReference type="ARBA" id="ARBA00022525"/>
    </source>
</evidence>
<protein>
    <recommendedName>
        <fullName evidence="4 12">Enolase</fullName>
        <ecNumber evidence="3 12">4.2.1.11</ecNumber>
    </recommendedName>
    <alternativeName>
        <fullName evidence="12">2-phospho-D-glycerate hydro-lyase</fullName>
    </alternativeName>
    <alternativeName>
        <fullName evidence="12">2-phosphoglycerate dehydratase</fullName>
    </alternativeName>
</protein>
<sequence>MTTASFQPDASPLTLPFPEVYMTAITDIIGREILDSRGNPTVEVDVMLEDGAVGRAAVPSGASTGAHEANEKRDGGARYLGKGVLQAVDAVNGEIYDALQGFDAEDQRRIDQTLIDLDGTENKSRLGANAILGVSLAVAKAASIAADAPLYRYLGGVNARVLPVPMMNIINGGAHADNPIDFQEFMISPLGAPTLAEAVRWGAEVFHTLKKLLKDGGHSTNVGDEGGFAPNLKSADEALTFVVRAIEKAGYKPGEEIAIALDPASTEFYKNGKYELAGEGKSLDAGQMVALYRDLVSRYPIISIEDGMAEDDWEGWKALTDEIGGKVNLVGDDLFVTNPKRLREGIAKGAGNAILVKVNQIGTLSEALDAVDIAQRASFKAVISHRSGETEDSTIADIAVATNAGQIKTGSLSRSDRIAKYNQLIRIEEELGDTAVFAGRSILRGAH</sequence>
<comment type="pathway">
    <text evidence="1 12">Carbohydrate degradation; glycolysis; pyruvate from D-glyceraldehyde 3-phosphate: step 4/5.</text>
</comment>
<dbReference type="FunFam" id="3.20.20.120:FF:000001">
    <property type="entry name" value="Enolase"/>
    <property type="match status" value="1"/>
</dbReference>
<dbReference type="FunFam" id="3.30.390.10:FF:000001">
    <property type="entry name" value="Enolase"/>
    <property type="match status" value="1"/>
</dbReference>
<dbReference type="InterPro" id="IPR000941">
    <property type="entry name" value="Enolase"/>
</dbReference>
<dbReference type="eggNOG" id="COG0148">
    <property type="taxonomic scope" value="Bacteria"/>
</dbReference>
<evidence type="ECO:0000256" key="2">
    <source>
        <dbReference type="ARBA" id="ARBA00009604"/>
    </source>
</evidence>
<evidence type="ECO:0000256" key="15">
    <source>
        <dbReference type="PIRSR" id="PIRSR001400-3"/>
    </source>
</evidence>